<feature type="transmembrane region" description="Helical" evidence="1">
    <location>
        <begin position="245"/>
        <end position="267"/>
    </location>
</feature>
<feature type="transmembrane region" description="Helical" evidence="1">
    <location>
        <begin position="112"/>
        <end position="139"/>
    </location>
</feature>
<protein>
    <recommendedName>
        <fullName evidence="4">Integral membrane protein</fullName>
    </recommendedName>
</protein>
<evidence type="ECO:0000313" key="2">
    <source>
        <dbReference type="EMBL" id="KAK0389649.1"/>
    </source>
</evidence>
<comment type="caution">
    <text evidence="2">The sequence shown here is derived from an EMBL/GenBank/DDBJ whole genome shotgun (WGS) entry which is preliminary data.</text>
</comment>
<keyword evidence="1" id="KW-0472">Membrane</keyword>
<evidence type="ECO:0000313" key="3">
    <source>
        <dbReference type="Proteomes" id="UP001175261"/>
    </source>
</evidence>
<feature type="transmembrane region" description="Helical" evidence="1">
    <location>
        <begin position="359"/>
        <end position="377"/>
    </location>
</feature>
<feature type="transmembrane region" description="Helical" evidence="1">
    <location>
        <begin position="279"/>
        <end position="305"/>
    </location>
</feature>
<feature type="transmembrane region" description="Helical" evidence="1">
    <location>
        <begin position="317"/>
        <end position="339"/>
    </location>
</feature>
<keyword evidence="1" id="KW-1133">Transmembrane helix</keyword>
<gene>
    <name evidence="2" type="ORF">NLU13_3224</name>
</gene>
<accession>A0AA39GNE6</accession>
<keyword evidence="3" id="KW-1185">Reference proteome</keyword>
<dbReference type="AlphaFoldDB" id="A0AA39GNE6"/>
<feature type="transmembrane region" description="Helical" evidence="1">
    <location>
        <begin position="151"/>
        <end position="172"/>
    </location>
</feature>
<evidence type="ECO:0008006" key="4">
    <source>
        <dbReference type="Google" id="ProtNLM"/>
    </source>
</evidence>
<evidence type="ECO:0000256" key="1">
    <source>
        <dbReference type="SAM" id="Phobius"/>
    </source>
</evidence>
<proteinExistence type="predicted"/>
<organism evidence="2 3">
    <name type="scientific">Sarocladium strictum</name>
    <name type="common">Black bundle disease fungus</name>
    <name type="synonym">Acremonium strictum</name>
    <dbReference type="NCBI Taxonomy" id="5046"/>
    <lineage>
        <taxon>Eukaryota</taxon>
        <taxon>Fungi</taxon>
        <taxon>Dikarya</taxon>
        <taxon>Ascomycota</taxon>
        <taxon>Pezizomycotina</taxon>
        <taxon>Sordariomycetes</taxon>
        <taxon>Hypocreomycetidae</taxon>
        <taxon>Hypocreales</taxon>
        <taxon>Sarocladiaceae</taxon>
        <taxon>Sarocladium</taxon>
    </lineage>
</organism>
<keyword evidence="1" id="KW-0812">Transmembrane</keyword>
<sequence length="396" mass="44678">MVRSRQFTSSGRAPPFDGNEAIQLVPSTVTGPLPWLNPTRARYKVIGTNDGDQEEGLAPGTEVRWRSRDNRKGRHIIAVNKRTHPHIEPTTHPRAILKGILRMFTTCPYWDISYLVAVFFTVGCMIFIASGLLAWLPLIYSNLDSKLLGDWSGWTSVAGATCFQTGATLLMFEAWNEERTGCFGWALRKAMDERERLVVKPDARKCRHHQRKKRKQDVVKPGEEKHSWQWFPSWHDLRTHYLHEIGFLASFTLFLGATVFYVCGVMAMPPSFDNLSPGVLYGVYYMTYLVGGVLFIVSSALYMLETQTKWYLPAPELLGWHVAVWNMIGSVGWTLAAAFGYCAEAKGGGGGWCEYQSQLSLTWASIGFTIGSALLWYEAVNKYTVERHNDDETKGA</sequence>
<reference evidence="2" key="1">
    <citation type="submission" date="2022-10" db="EMBL/GenBank/DDBJ databases">
        <title>Determination and structural analysis of whole genome sequence of Sarocladium strictum F4-1.</title>
        <authorList>
            <person name="Hu L."/>
            <person name="Jiang Y."/>
        </authorList>
    </citation>
    <scope>NUCLEOTIDE SEQUENCE</scope>
    <source>
        <strain evidence="2">F4-1</strain>
    </source>
</reference>
<dbReference type="EMBL" id="JAPDFR010000002">
    <property type="protein sequence ID" value="KAK0389649.1"/>
    <property type="molecule type" value="Genomic_DNA"/>
</dbReference>
<name>A0AA39GNE6_SARSR</name>
<dbReference type="Proteomes" id="UP001175261">
    <property type="component" value="Unassembled WGS sequence"/>
</dbReference>